<dbReference type="Gene3D" id="2.60.40.1180">
    <property type="entry name" value="Golgi alpha-mannosidase II"/>
    <property type="match status" value="1"/>
</dbReference>
<dbReference type="Pfam" id="PF00128">
    <property type="entry name" value="Alpha-amylase"/>
    <property type="match status" value="1"/>
</dbReference>
<keyword evidence="2" id="KW-0378">Hydrolase</keyword>
<dbReference type="InterPro" id="IPR013780">
    <property type="entry name" value="Glyco_hydro_b"/>
</dbReference>
<dbReference type="EMBL" id="FMWG01000015">
    <property type="protein sequence ID" value="SCZ72703.1"/>
    <property type="molecule type" value="Genomic_DNA"/>
</dbReference>
<dbReference type="Gene3D" id="3.90.400.10">
    <property type="entry name" value="Oligo-1,6-glucosidase, Domain 2"/>
    <property type="match status" value="1"/>
</dbReference>
<proteinExistence type="inferred from homology"/>
<dbReference type="InterPro" id="IPR006047">
    <property type="entry name" value="GH13_cat_dom"/>
</dbReference>
<dbReference type="GO" id="GO:0009313">
    <property type="term" value="P:oligosaccharide catabolic process"/>
    <property type="evidence" value="ECO:0007669"/>
    <property type="project" value="TreeGrafter"/>
</dbReference>
<evidence type="ECO:0000256" key="1">
    <source>
        <dbReference type="ARBA" id="ARBA00008061"/>
    </source>
</evidence>
<reference evidence="5 6" key="1">
    <citation type="submission" date="2016-10" db="EMBL/GenBank/DDBJ databases">
        <authorList>
            <person name="de Groot N.N."/>
        </authorList>
    </citation>
    <scope>NUCLEOTIDE SEQUENCE [LARGE SCALE GENOMIC DNA]</scope>
    <source>
        <strain evidence="5 6">U95</strain>
    </source>
</reference>
<name>A0A1G5RF65_9RHOB</name>
<gene>
    <name evidence="5" type="ORF">SAMN04488118_11513</name>
</gene>
<dbReference type="GO" id="GO:0004556">
    <property type="term" value="F:alpha-amylase activity"/>
    <property type="evidence" value="ECO:0007669"/>
    <property type="project" value="TreeGrafter"/>
</dbReference>
<accession>A0A1G5RF65</accession>
<sequence length="531" mass="60128">MAKNEWWRGSVTYQIYPRSFMDSDGDGVGDLPGITQRLPHIASLGVDAIWISPVFKSPMKDMGYDVSDYTDIDPSFGTLGDFDAFVARAHALGLKVIIDQVISHSSDEHPYFKESRKSRDNSKADWYVWADPNLDGTPPNNWQAIFGGGAWEWDAGRRQYYFHNFLREQPDWNFHNPEVQDHLLGTMKFWLDRGVDGFRLDTVNFYFHDRLLRDNPANYLEWSQDAVKPYDMQYCLYSKNQPENLTFLERIRALLDQYDARATVGEVGDAHHAIEMMGEYTSGKRLNMAYSFDMLGPDFSAEHFRSRIKNFFDKAPDGWPCWAFSNHDVPRHVGRWMPHAKDQDDLARQAAAMLLSFEGSVCLYQGEELGQVDTLLEFEELTDPQGINFWPEATGRDGCRTPMVWDAGQPHGGFSIAEKTWLPVKNPQLIRAVSAQETEGSVLSFYREMLALRKDSADLKLGKQVFLDLPEPLLGYMRGDNTLCLFNLSAASVTCELPANIAPVLQQSLSLKGNSVTLGANGFVIGTHSGV</sequence>
<organism evidence="5 6">
    <name type="scientific">Epibacterium ulvae</name>
    <dbReference type="NCBI Taxonomy" id="1156985"/>
    <lineage>
        <taxon>Bacteria</taxon>
        <taxon>Pseudomonadati</taxon>
        <taxon>Pseudomonadota</taxon>
        <taxon>Alphaproteobacteria</taxon>
        <taxon>Rhodobacterales</taxon>
        <taxon>Roseobacteraceae</taxon>
        <taxon>Epibacterium</taxon>
    </lineage>
</organism>
<dbReference type="Gene3D" id="3.20.20.80">
    <property type="entry name" value="Glycosidases"/>
    <property type="match status" value="1"/>
</dbReference>
<dbReference type="InterPro" id="IPR045857">
    <property type="entry name" value="O16G_dom_2"/>
</dbReference>
<protein>
    <submittedName>
        <fullName evidence="5">Alpha-glucosidase</fullName>
    </submittedName>
</protein>
<comment type="similarity">
    <text evidence="1">Belongs to the glycosyl hydrolase 13 family.</text>
</comment>
<keyword evidence="6" id="KW-1185">Reference proteome</keyword>
<feature type="domain" description="Glycosyl hydrolase family 13 catalytic" evidence="4">
    <location>
        <begin position="14"/>
        <end position="400"/>
    </location>
</feature>
<dbReference type="SUPFAM" id="SSF51445">
    <property type="entry name" value="(Trans)glycosidases"/>
    <property type="match status" value="1"/>
</dbReference>
<dbReference type="FunFam" id="3.90.400.10:FF:000002">
    <property type="entry name" value="Sucrose isomerase"/>
    <property type="match status" value="1"/>
</dbReference>
<dbReference type="RefSeq" id="WP_090220960.1">
    <property type="nucleotide sequence ID" value="NZ_FMWG01000015.1"/>
</dbReference>
<dbReference type="PANTHER" id="PTHR10357">
    <property type="entry name" value="ALPHA-AMYLASE FAMILY MEMBER"/>
    <property type="match status" value="1"/>
</dbReference>
<dbReference type="OrthoDB" id="9805159at2"/>
<dbReference type="CDD" id="cd11330">
    <property type="entry name" value="AmyAc_OligoGlu"/>
    <property type="match status" value="1"/>
</dbReference>
<evidence type="ECO:0000259" key="4">
    <source>
        <dbReference type="SMART" id="SM00642"/>
    </source>
</evidence>
<evidence type="ECO:0000256" key="3">
    <source>
        <dbReference type="ARBA" id="ARBA00023295"/>
    </source>
</evidence>
<dbReference type="STRING" id="1156985.SAMN04488118_11513"/>
<dbReference type="InterPro" id="IPR017853">
    <property type="entry name" value="GH"/>
</dbReference>
<dbReference type="AlphaFoldDB" id="A0A1G5RF65"/>
<dbReference type="Proteomes" id="UP000198767">
    <property type="component" value="Unassembled WGS sequence"/>
</dbReference>
<keyword evidence="3" id="KW-0326">Glycosidase</keyword>
<evidence type="ECO:0000313" key="6">
    <source>
        <dbReference type="Proteomes" id="UP000198767"/>
    </source>
</evidence>
<dbReference type="SMART" id="SM00642">
    <property type="entry name" value="Aamy"/>
    <property type="match status" value="1"/>
</dbReference>
<evidence type="ECO:0000313" key="5">
    <source>
        <dbReference type="EMBL" id="SCZ72703.1"/>
    </source>
</evidence>
<evidence type="ECO:0000256" key="2">
    <source>
        <dbReference type="ARBA" id="ARBA00022801"/>
    </source>
</evidence>
<dbReference type="PANTHER" id="PTHR10357:SF179">
    <property type="entry name" value="NEUTRAL AND BASIC AMINO ACID TRANSPORT PROTEIN RBAT"/>
    <property type="match status" value="1"/>
</dbReference>